<proteinExistence type="predicted"/>
<dbReference type="OrthoDB" id="2281860at2759"/>
<reference evidence="1 2" key="1">
    <citation type="submission" date="2014-09" db="EMBL/GenBank/DDBJ databases">
        <authorList>
            <person name="Ellenberger Sabrina"/>
        </authorList>
    </citation>
    <scope>NUCLEOTIDE SEQUENCE [LARGE SCALE GENOMIC DNA]</scope>
    <source>
        <strain evidence="1 2">CBS 412.66</strain>
    </source>
</reference>
<keyword evidence="2" id="KW-1185">Reference proteome</keyword>
<evidence type="ECO:0000313" key="2">
    <source>
        <dbReference type="Proteomes" id="UP000054107"/>
    </source>
</evidence>
<dbReference type="InterPro" id="IPR038279">
    <property type="entry name" value="Ndc10_dom2_sf"/>
</dbReference>
<dbReference type="GO" id="GO:0003677">
    <property type="term" value="F:DNA binding"/>
    <property type="evidence" value="ECO:0007669"/>
    <property type="project" value="InterPro"/>
</dbReference>
<organism evidence="1 2">
    <name type="scientific">Parasitella parasitica</name>
    <dbReference type="NCBI Taxonomy" id="35722"/>
    <lineage>
        <taxon>Eukaryota</taxon>
        <taxon>Fungi</taxon>
        <taxon>Fungi incertae sedis</taxon>
        <taxon>Mucoromycota</taxon>
        <taxon>Mucoromycotina</taxon>
        <taxon>Mucoromycetes</taxon>
        <taxon>Mucorales</taxon>
        <taxon>Mucorineae</taxon>
        <taxon>Mucoraceae</taxon>
        <taxon>Parasitella</taxon>
    </lineage>
</organism>
<dbReference type="EMBL" id="LN723314">
    <property type="protein sequence ID" value="CEP10235.1"/>
    <property type="molecule type" value="Genomic_DNA"/>
</dbReference>
<dbReference type="AlphaFoldDB" id="A0A0B7N3Z4"/>
<evidence type="ECO:0000313" key="1">
    <source>
        <dbReference type="EMBL" id="CEP10235.1"/>
    </source>
</evidence>
<name>A0A0B7N3Z4_9FUNG</name>
<protein>
    <recommendedName>
        <fullName evidence="3">Ndc10 domain-containing protein</fullName>
    </recommendedName>
</protein>
<sequence length="141" mass="16043">MLESTDEGKTQDCLALVFQFTGVDQGFFPDLSSNANWYDMKVLRSTKKDAKTKIAYAAQNASIHHAFKHTVPPLDQIRRMGRWDSESLKSRDLTHFYREATRICNGFPGRKGGFWLAHDGPAIATKAKKPVITDFKINYFL</sequence>
<gene>
    <name evidence="1" type="primary">PARPA_03872.1 scaffold 9853</name>
</gene>
<dbReference type="Gene3D" id="1.10.443.20">
    <property type="entry name" value="Centromere DNA-binding protein complex CBF3 subunit, domain 2"/>
    <property type="match status" value="2"/>
</dbReference>
<accession>A0A0B7N3Z4</accession>
<dbReference type="Proteomes" id="UP000054107">
    <property type="component" value="Unassembled WGS sequence"/>
</dbReference>
<evidence type="ECO:0008006" key="3">
    <source>
        <dbReference type="Google" id="ProtNLM"/>
    </source>
</evidence>